<feature type="transmembrane region" description="Helical" evidence="1">
    <location>
        <begin position="151"/>
        <end position="171"/>
    </location>
</feature>
<protein>
    <recommendedName>
        <fullName evidence="3">Hedgehog/Intein (Hint) domain-containing protein</fullName>
    </recommendedName>
</protein>
<sequence>MSDHSLWSFSNALFFIILVCIIIFIIIFGISYVFDIKNIKENWGEYRCNPGIMPFAGLFGYNAKENVEFCMGKVFSTHSTPYMGSIGAMFSKSSNVLQMILGSVDSLRNTVATLGGGINVVFQEFTDRISSFFFRLRVSAIYMKTLMGRMYAILFSVMYMGLSGITGMTSFTNTFLFSFLDTFCFPGNTELIVQGKGKVPIKDIKIGNVLLPGESKVTATFRFYSKGQPMVQLGSVIVSTNHYVFHNGKLVMAGDHPHAIPVGGWKYDDPLYCLNTTDHKIPIEYMTFLDYDETTKADDCTMRYIEERLNAKESKEAKEAKEAYPFTEYCPAMEETTPIQTKQGIKKAQDIRIGDRLTTGSEVVGVIRRKVSEICILEDGTLLTPSTLCWRNDTWQRVGTYCEVKKENKELVSFVVVPNSQLELENGTRVRDYMELCSPDSEMYYSKQLESCTSESGAFSS</sequence>
<keyword evidence="1" id="KW-1133">Transmembrane helix</keyword>
<dbReference type="EMBL" id="MN740936">
    <property type="protein sequence ID" value="QHU18642.1"/>
    <property type="molecule type" value="Genomic_DNA"/>
</dbReference>
<evidence type="ECO:0008006" key="3">
    <source>
        <dbReference type="Google" id="ProtNLM"/>
    </source>
</evidence>
<accession>A0A6C0KKU4</accession>
<evidence type="ECO:0000313" key="2">
    <source>
        <dbReference type="EMBL" id="QHU18642.1"/>
    </source>
</evidence>
<organism evidence="2">
    <name type="scientific">viral metagenome</name>
    <dbReference type="NCBI Taxonomy" id="1070528"/>
    <lineage>
        <taxon>unclassified sequences</taxon>
        <taxon>metagenomes</taxon>
        <taxon>organismal metagenomes</taxon>
    </lineage>
</organism>
<reference evidence="2" key="1">
    <citation type="journal article" date="2020" name="Nature">
        <title>Giant virus diversity and host interactions through global metagenomics.</title>
        <authorList>
            <person name="Schulz F."/>
            <person name="Roux S."/>
            <person name="Paez-Espino D."/>
            <person name="Jungbluth S."/>
            <person name="Walsh D.A."/>
            <person name="Denef V.J."/>
            <person name="McMahon K.D."/>
            <person name="Konstantinidis K.T."/>
            <person name="Eloe-Fadrosh E.A."/>
            <person name="Kyrpides N.C."/>
            <person name="Woyke T."/>
        </authorList>
    </citation>
    <scope>NUCLEOTIDE SEQUENCE</scope>
    <source>
        <strain evidence="2">GVMAG-S-3300013006-158</strain>
    </source>
</reference>
<keyword evidence="1" id="KW-0472">Membrane</keyword>
<name>A0A6C0KKU4_9ZZZZ</name>
<dbReference type="AlphaFoldDB" id="A0A6C0KKU4"/>
<proteinExistence type="predicted"/>
<evidence type="ECO:0000256" key="1">
    <source>
        <dbReference type="SAM" id="Phobius"/>
    </source>
</evidence>
<keyword evidence="1" id="KW-0812">Transmembrane</keyword>
<feature type="transmembrane region" description="Helical" evidence="1">
    <location>
        <begin position="12"/>
        <end position="34"/>
    </location>
</feature>